<feature type="domain" description="Xylanolytic transcriptional activator regulatory" evidence="7">
    <location>
        <begin position="59"/>
        <end position="155"/>
    </location>
</feature>
<proteinExistence type="predicted"/>
<evidence type="ECO:0000256" key="2">
    <source>
        <dbReference type="ARBA" id="ARBA00022723"/>
    </source>
</evidence>
<dbReference type="SMART" id="SM00906">
    <property type="entry name" value="Fungal_trans"/>
    <property type="match status" value="1"/>
</dbReference>
<dbReference type="GO" id="GO:0005634">
    <property type="term" value="C:nucleus"/>
    <property type="evidence" value="ECO:0007669"/>
    <property type="project" value="UniProtKB-SubCell"/>
</dbReference>
<sequence length="367" mass="41674">ASSLSSHFQSAGRQLYIETKQALNALDSEEPQQQISIEQAQAWLLLAMYEITCDDYQRGMMSAGKAFRLIQMMRLYEIDAQRPLVPLTTQKMERDQDSPNLQERHKDDWVDTETKRRTFWLAYTIDRFTSMVDGLHSFINEPVIRTRLPSSEARFASGRSEEMKFLDEMLSGLEWSESDLSPFMETIIGATICGRALQHKQSPPAQTLDATYEFCRGHRSLNTLLAQRFQVLLMHTPLECLDPVRSFTALAERLTVLILYDLLQSKPLGSDPQATQLTKALLKESHQQSLDAVHDSALLIATLGQQFQAYPLTPILLLLGARFSQAHPELNDAYNKLVPPIVTTLQAPYNQSRLSRSFLQLLTADQP</sequence>
<keyword evidence="5" id="KW-0804">Transcription</keyword>
<dbReference type="Proteomes" id="UP001280581">
    <property type="component" value="Unassembled WGS sequence"/>
</dbReference>
<dbReference type="GO" id="GO:0006351">
    <property type="term" value="P:DNA-templated transcription"/>
    <property type="evidence" value="ECO:0007669"/>
    <property type="project" value="InterPro"/>
</dbReference>
<evidence type="ECO:0000313" key="9">
    <source>
        <dbReference type="Proteomes" id="UP001280581"/>
    </source>
</evidence>
<dbReference type="GO" id="GO:0000981">
    <property type="term" value="F:DNA-binding transcription factor activity, RNA polymerase II-specific"/>
    <property type="evidence" value="ECO:0007669"/>
    <property type="project" value="InterPro"/>
</dbReference>
<organism evidence="8 9">
    <name type="scientific">Pseudopithomyces chartarum</name>
    <dbReference type="NCBI Taxonomy" id="1892770"/>
    <lineage>
        <taxon>Eukaryota</taxon>
        <taxon>Fungi</taxon>
        <taxon>Dikarya</taxon>
        <taxon>Ascomycota</taxon>
        <taxon>Pezizomycotina</taxon>
        <taxon>Dothideomycetes</taxon>
        <taxon>Pleosporomycetidae</taxon>
        <taxon>Pleosporales</taxon>
        <taxon>Massarineae</taxon>
        <taxon>Didymosphaeriaceae</taxon>
        <taxon>Pseudopithomyces</taxon>
    </lineage>
</organism>
<keyword evidence="4" id="KW-0238">DNA-binding</keyword>
<keyword evidence="9" id="KW-1185">Reference proteome</keyword>
<dbReference type="PANTHER" id="PTHR47338:SF3">
    <property type="entry name" value="C6 FINGER DOMAIN TRANSCRIPTION FACTOR DBAA-RELATED"/>
    <property type="match status" value="1"/>
</dbReference>
<evidence type="ECO:0000259" key="7">
    <source>
        <dbReference type="SMART" id="SM00906"/>
    </source>
</evidence>
<gene>
    <name evidence="8" type="ORF">GRF29_161g193770</name>
</gene>
<reference evidence="8 9" key="1">
    <citation type="submission" date="2021-02" db="EMBL/GenBank/DDBJ databases">
        <title>Genome assembly of Pseudopithomyces chartarum.</title>
        <authorList>
            <person name="Jauregui R."/>
            <person name="Singh J."/>
            <person name="Voisey C."/>
        </authorList>
    </citation>
    <scope>NUCLEOTIDE SEQUENCE [LARGE SCALE GENOMIC DNA]</scope>
    <source>
        <strain evidence="8 9">AGR01</strain>
    </source>
</reference>
<evidence type="ECO:0000256" key="5">
    <source>
        <dbReference type="ARBA" id="ARBA00023163"/>
    </source>
</evidence>
<name>A0AAN6RFK2_9PLEO</name>
<comment type="subcellular location">
    <subcellularLocation>
        <location evidence="1">Nucleus</location>
    </subcellularLocation>
</comment>
<evidence type="ECO:0000313" key="8">
    <source>
        <dbReference type="EMBL" id="KAK3202118.1"/>
    </source>
</evidence>
<dbReference type="GO" id="GO:0008270">
    <property type="term" value="F:zinc ion binding"/>
    <property type="evidence" value="ECO:0007669"/>
    <property type="project" value="InterPro"/>
</dbReference>
<evidence type="ECO:0000256" key="1">
    <source>
        <dbReference type="ARBA" id="ARBA00004123"/>
    </source>
</evidence>
<evidence type="ECO:0000256" key="6">
    <source>
        <dbReference type="ARBA" id="ARBA00023242"/>
    </source>
</evidence>
<protein>
    <recommendedName>
        <fullName evidence="7">Xylanolytic transcriptional activator regulatory domain-containing protein</fullName>
    </recommendedName>
</protein>
<keyword evidence="6" id="KW-0539">Nucleus</keyword>
<keyword evidence="2" id="KW-0479">Metal-binding</keyword>
<dbReference type="AlphaFoldDB" id="A0AAN6RFK2"/>
<dbReference type="PANTHER" id="PTHR47338">
    <property type="entry name" value="ZN(II)2CYS6 TRANSCRIPTION FACTOR (EUROFUNG)-RELATED"/>
    <property type="match status" value="1"/>
</dbReference>
<dbReference type="Pfam" id="PF04082">
    <property type="entry name" value="Fungal_trans"/>
    <property type="match status" value="1"/>
</dbReference>
<evidence type="ECO:0000256" key="4">
    <source>
        <dbReference type="ARBA" id="ARBA00023125"/>
    </source>
</evidence>
<accession>A0AAN6RFK2</accession>
<dbReference type="InterPro" id="IPR050815">
    <property type="entry name" value="TF_fung"/>
</dbReference>
<dbReference type="InterPro" id="IPR007219">
    <property type="entry name" value="XnlR_reg_dom"/>
</dbReference>
<evidence type="ECO:0000256" key="3">
    <source>
        <dbReference type="ARBA" id="ARBA00023015"/>
    </source>
</evidence>
<dbReference type="GO" id="GO:0003677">
    <property type="term" value="F:DNA binding"/>
    <property type="evidence" value="ECO:0007669"/>
    <property type="project" value="UniProtKB-KW"/>
</dbReference>
<dbReference type="CDD" id="cd12148">
    <property type="entry name" value="fungal_TF_MHR"/>
    <property type="match status" value="1"/>
</dbReference>
<dbReference type="EMBL" id="WVTA01000014">
    <property type="protein sequence ID" value="KAK3202118.1"/>
    <property type="molecule type" value="Genomic_DNA"/>
</dbReference>
<keyword evidence="3" id="KW-0805">Transcription regulation</keyword>
<feature type="non-terminal residue" evidence="8">
    <location>
        <position position="1"/>
    </location>
</feature>
<comment type="caution">
    <text evidence="8">The sequence shown here is derived from an EMBL/GenBank/DDBJ whole genome shotgun (WGS) entry which is preliminary data.</text>
</comment>